<dbReference type="AlphaFoldDB" id="A0A0W8FHU8"/>
<dbReference type="GO" id="GO:0006935">
    <property type="term" value="P:chemotaxis"/>
    <property type="evidence" value="ECO:0007669"/>
    <property type="project" value="InterPro"/>
</dbReference>
<evidence type="ECO:0000313" key="2">
    <source>
        <dbReference type="EMBL" id="KUG19875.1"/>
    </source>
</evidence>
<dbReference type="InterPro" id="IPR002545">
    <property type="entry name" value="CheW-lke_dom"/>
</dbReference>
<dbReference type="Gene3D" id="2.40.50.180">
    <property type="entry name" value="CheA-289, Domain 4"/>
    <property type="match status" value="1"/>
</dbReference>
<organism evidence="2">
    <name type="scientific">hydrocarbon metagenome</name>
    <dbReference type="NCBI Taxonomy" id="938273"/>
    <lineage>
        <taxon>unclassified sequences</taxon>
        <taxon>metagenomes</taxon>
        <taxon>ecological metagenomes</taxon>
    </lineage>
</organism>
<name>A0A0W8FHU8_9ZZZZ</name>
<reference evidence="2" key="1">
    <citation type="journal article" date="2015" name="Proc. Natl. Acad. Sci. U.S.A.">
        <title>Networks of energetic and metabolic interactions define dynamics in microbial communities.</title>
        <authorList>
            <person name="Embree M."/>
            <person name="Liu J.K."/>
            <person name="Al-Bassam M.M."/>
            <person name="Zengler K."/>
        </authorList>
    </citation>
    <scope>NUCLEOTIDE SEQUENCE</scope>
</reference>
<dbReference type="EMBL" id="LNQE01001248">
    <property type="protein sequence ID" value="KUG19875.1"/>
    <property type="molecule type" value="Genomic_DNA"/>
</dbReference>
<dbReference type="GO" id="GO:0007165">
    <property type="term" value="P:signal transduction"/>
    <property type="evidence" value="ECO:0007669"/>
    <property type="project" value="InterPro"/>
</dbReference>
<dbReference type="PANTHER" id="PTHR22617">
    <property type="entry name" value="CHEMOTAXIS SENSOR HISTIDINE KINASE-RELATED"/>
    <property type="match status" value="1"/>
</dbReference>
<dbReference type="InterPro" id="IPR036061">
    <property type="entry name" value="CheW-like_dom_sf"/>
</dbReference>
<dbReference type="Pfam" id="PF01584">
    <property type="entry name" value="CheW"/>
    <property type="match status" value="1"/>
</dbReference>
<accession>A0A0W8FHU8</accession>
<evidence type="ECO:0000259" key="1">
    <source>
        <dbReference type="PROSITE" id="PS50851"/>
    </source>
</evidence>
<dbReference type="SUPFAM" id="SSF50341">
    <property type="entry name" value="CheW-like"/>
    <property type="match status" value="1"/>
</dbReference>
<dbReference type="SMART" id="SM00260">
    <property type="entry name" value="CheW"/>
    <property type="match status" value="1"/>
</dbReference>
<dbReference type="PROSITE" id="PS50851">
    <property type="entry name" value="CHEW"/>
    <property type="match status" value="1"/>
</dbReference>
<comment type="caution">
    <text evidence="2">The sequence shown here is derived from an EMBL/GenBank/DDBJ whole genome shotgun (WGS) entry which is preliminary data.</text>
</comment>
<dbReference type="GO" id="GO:0005829">
    <property type="term" value="C:cytosol"/>
    <property type="evidence" value="ECO:0007669"/>
    <property type="project" value="TreeGrafter"/>
</dbReference>
<dbReference type="InterPro" id="IPR039315">
    <property type="entry name" value="CheW"/>
</dbReference>
<dbReference type="PANTHER" id="PTHR22617:SF23">
    <property type="entry name" value="CHEMOTAXIS PROTEIN CHEW"/>
    <property type="match status" value="1"/>
</dbReference>
<feature type="domain" description="CheW-like" evidence="1">
    <location>
        <begin position="4"/>
        <end position="154"/>
    </location>
</feature>
<sequence>MAKSVDVVEFQLGKEHYALDIHTAREIVEMMPITPLPRAPPYLAGIMNLRGEITNIINLKNLLGLPEDTAADSQKIIVLMPDSAGGTNTGIIVDDVHSVIQIREEEIERMDDGIVSGISAYVKGIIKPAGDFADKARGLVIWIDILKVIDQLAKQAA</sequence>
<protein>
    <submittedName>
        <fullName evidence="2">Positive regulator of chea protein activity (Chew)</fullName>
    </submittedName>
</protein>
<proteinExistence type="predicted"/>
<gene>
    <name evidence="2" type="ORF">ASZ90_010377</name>
</gene>
<dbReference type="Gene3D" id="2.30.30.40">
    <property type="entry name" value="SH3 Domains"/>
    <property type="match status" value="1"/>
</dbReference>